<proteinExistence type="predicted"/>
<comment type="caution">
    <text evidence="2">The sequence shown here is derived from an EMBL/GenBank/DDBJ whole genome shotgun (WGS) entry which is preliminary data.</text>
</comment>
<feature type="compositionally biased region" description="Basic and acidic residues" evidence="1">
    <location>
        <begin position="44"/>
        <end position="59"/>
    </location>
</feature>
<dbReference type="AlphaFoldDB" id="A0A6A3E7P6"/>
<evidence type="ECO:0000313" key="3">
    <source>
        <dbReference type="Proteomes" id="UP000429523"/>
    </source>
</evidence>
<sequence length="65" mass="7212">MTATLTRTKTGKTRWGPKQAKNPPIEDEVAGDDEMNSGINTSRQEARRPAEQRPRDKTGTSEALE</sequence>
<dbReference type="Proteomes" id="UP000429523">
    <property type="component" value="Unassembled WGS sequence"/>
</dbReference>
<name>A0A6A3E7P6_9STRA</name>
<gene>
    <name evidence="2" type="ORF">PF009_g22793</name>
</gene>
<reference evidence="2 3" key="1">
    <citation type="submission" date="2018-08" db="EMBL/GenBank/DDBJ databases">
        <title>Genomic investigation of the strawberry pathogen Phytophthora fragariae indicates pathogenicity is determined by transcriptional variation in three key races.</title>
        <authorList>
            <person name="Adams T.M."/>
            <person name="Armitage A.D."/>
            <person name="Sobczyk M.K."/>
            <person name="Bates H.J."/>
            <person name="Dunwell J.M."/>
            <person name="Nellist C.F."/>
            <person name="Harrison R.J."/>
        </authorList>
    </citation>
    <scope>NUCLEOTIDE SEQUENCE [LARGE SCALE GENOMIC DNA]</scope>
    <source>
        <strain evidence="2 3">NOV-9</strain>
    </source>
</reference>
<evidence type="ECO:0000256" key="1">
    <source>
        <dbReference type="SAM" id="MobiDB-lite"/>
    </source>
</evidence>
<evidence type="ECO:0000313" key="2">
    <source>
        <dbReference type="EMBL" id="KAE8927030.1"/>
    </source>
</evidence>
<protein>
    <submittedName>
        <fullName evidence="2">Uncharacterized protein</fullName>
    </submittedName>
</protein>
<dbReference type="EMBL" id="QXGF01001924">
    <property type="protein sequence ID" value="KAE8927030.1"/>
    <property type="molecule type" value="Genomic_DNA"/>
</dbReference>
<organism evidence="2 3">
    <name type="scientific">Phytophthora fragariae</name>
    <dbReference type="NCBI Taxonomy" id="53985"/>
    <lineage>
        <taxon>Eukaryota</taxon>
        <taxon>Sar</taxon>
        <taxon>Stramenopiles</taxon>
        <taxon>Oomycota</taxon>
        <taxon>Peronosporomycetes</taxon>
        <taxon>Peronosporales</taxon>
        <taxon>Peronosporaceae</taxon>
        <taxon>Phytophthora</taxon>
    </lineage>
</organism>
<feature type="compositionally biased region" description="Acidic residues" evidence="1">
    <location>
        <begin position="25"/>
        <end position="35"/>
    </location>
</feature>
<accession>A0A6A3E7P6</accession>
<feature type="region of interest" description="Disordered" evidence="1">
    <location>
        <begin position="1"/>
        <end position="65"/>
    </location>
</feature>